<evidence type="ECO:0000256" key="2">
    <source>
        <dbReference type="ARBA" id="ARBA00022692"/>
    </source>
</evidence>
<evidence type="ECO:0000256" key="7">
    <source>
        <dbReference type="SAM" id="Coils"/>
    </source>
</evidence>
<name>A0A0K2UXK2_LEPSM</name>
<feature type="transmembrane region" description="Helical" evidence="9">
    <location>
        <begin position="352"/>
        <end position="371"/>
    </location>
</feature>
<keyword evidence="4" id="KW-0333">Golgi apparatus</keyword>
<evidence type="ECO:0000256" key="4">
    <source>
        <dbReference type="ARBA" id="ARBA00023034"/>
    </source>
</evidence>
<evidence type="ECO:0000256" key="3">
    <source>
        <dbReference type="ARBA" id="ARBA00022989"/>
    </source>
</evidence>
<proteinExistence type="predicted"/>
<organism evidence="10">
    <name type="scientific">Lepeophtheirus salmonis</name>
    <name type="common">Salmon louse</name>
    <name type="synonym">Caligus salmonis</name>
    <dbReference type="NCBI Taxonomy" id="72036"/>
    <lineage>
        <taxon>Eukaryota</taxon>
        <taxon>Metazoa</taxon>
        <taxon>Ecdysozoa</taxon>
        <taxon>Arthropoda</taxon>
        <taxon>Crustacea</taxon>
        <taxon>Multicrustacea</taxon>
        <taxon>Hexanauplia</taxon>
        <taxon>Copepoda</taxon>
        <taxon>Siphonostomatoida</taxon>
        <taxon>Caligidae</taxon>
        <taxon>Lepeophtheirus</taxon>
    </lineage>
</organism>
<evidence type="ECO:0000256" key="1">
    <source>
        <dbReference type="ARBA" id="ARBA00004409"/>
    </source>
</evidence>
<accession>A0A0K2UXK2</accession>
<dbReference type="GO" id="GO:0031985">
    <property type="term" value="C:Golgi cisterna"/>
    <property type="evidence" value="ECO:0007669"/>
    <property type="project" value="TreeGrafter"/>
</dbReference>
<dbReference type="AlphaFoldDB" id="A0A0K2UXK2"/>
<dbReference type="Pfam" id="PF09787">
    <property type="entry name" value="Golgin_A5"/>
    <property type="match status" value="1"/>
</dbReference>
<evidence type="ECO:0000256" key="6">
    <source>
        <dbReference type="ARBA" id="ARBA00023136"/>
    </source>
</evidence>
<evidence type="ECO:0000313" key="10">
    <source>
        <dbReference type="EMBL" id="CDW42984.1"/>
    </source>
</evidence>
<feature type="coiled-coil region" evidence="7">
    <location>
        <begin position="137"/>
        <end position="213"/>
    </location>
</feature>
<dbReference type="OrthoDB" id="6378134at2759"/>
<keyword evidence="2 9" id="KW-0812">Transmembrane</keyword>
<comment type="subcellular location">
    <subcellularLocation>
        <location evidence="1">Golgi apparatus membrane</location>
        <topology evidence="1">Single-pass type IV membrane protein</topology>
    </subcellularLocation>
</comment>
<keyword evidence="5 7" id="KW-0175">Coiled coil</keyword>
<feature type="non-terminal residue" evidence="10">
    <location>
        <position position="1"/>
    </location>
</feature>
<protein>
    <submittedName>
        <fullName evidence="10">Golgin subfamily A member 5like [Takifugu rubripes]</fullName>
    </submittedName>
</protein>
<feature type="region of interest" description="Disordered" evidence="8">
    <location>
        <begin position="81"/>
        <end position="108"/>
    </location>
</feature>
<dbReference type="PANTHER" id="PTHR13815">
    <property type="entry name" value="GOLGIN-84"/>
    <property type="match status" value="1"/>
</dbReference>
<dbReference type="GO" id="GO:0007030">
    <property type="term" value="P:Golgi organization"/>
    <property type="evidence" value="ECO:0007669"/>
    <property type="project" value="InterPro"/>
</dbReference>
<evidence type="ECO:0000256" key="8">
    <source>
        <dbReference type="SAM" id="MobiDB-lite"/>
    </source>
</evidence>
<feature type="coiled-coil region" evidence="7">
    <location>
        <begin position="9"/>
        <end position="64"/>
    </location>
</feature>
<dbReference type="GO" id="GO:0000301">
    <property type="term" value="P:retrograde transport, vesicle recycling within Golgi"/>
    <property type="evidence" value="ECO:0007669"/>
    <property type="project" value="TreeGrafter"/>
</dbReference>
<evidence type="ECO:0000256" key="5">
    <source>
        <dbReference type="ARBA" id="ARBA00023054"/>
    </source>
</evidence>
<dbReference type="EMBL" id="HACA01025623">
    <property type="protein sequence ID" value="CDW42984.1"/>
    <property type="molecule type" value="Transcribed_RNA"/>
</dbReference>
<keyword evidence="6 9" id="KW-0472">Membrane</keyword>
<keyword evidence="3 9" id="KW-1133">Transmembrane helix</keyword>
<dbReference type="PANTHER" id="PTHR13815:SF7">
    <property type="entry name" value="GOLGIN SUBFAMILY A MEMBER 5"/>
    <property type="match status" value="1"/>
</dbReference>
<dbReference type="GO" id="GO:0000139">
    <property type="term" value="C:Golgi membrane"/>
    <property type="evidence" value="ECO:0007669"/>
    <property type="project" value="UniProtKB-SubCell"/>
</dbReference>
<sequence>RESYKKEVIDREPEELVELKTRLRDLELEIQSRNRAWLDVQEEIKDLKAENEELSKSHEDYKLKAQKILSEKDKYIMKGLYREGKRNDSHQGDVELKKEREGKRNDSHLRDESLKIPLQFVERKEIIYITSERDLIREEANRLANRLKTTLMEVNDLENRVDKQNTLYEKTSDEYQKKISIEKEKTKEAELELKKKLEDIHFLEEAYRREEASYLQSIKLRDLEIENMRKKLCGEEVHHGKPMPSDAEKRIKELASALMQKQTLIGSLLSEKSSLCLQMEKLEKEFKRRESGSSSNRLIHRYPQSQHVRDYVVSSLDTGVTRKVKSAYSSLYSFSIWIGFLLRQYPLLRIGVMVYGIVLHLWVFTMLFQSVPDMN</sequence>
<evidence type="ECO:0000256" key="9">
    <source>
        <dbReference type="SAM" id="Phobius"/>
    </source>
</evidence>
<dbReference type="InterPro" id="IPR019177">
    <property type="entry name" value="Golgin_subfamily_A_member_5"/>
</dbReference>
<reference evidence="10" key="1">
    <citation type="submission" date="2014-05" db="EMBL/GenBank/DDBJ databases">
        <authorList>
            <person name="Chronopoulou M."/>
        </authorList>
    </citation>
    <scope>NUCLEOTIDE SEQUENCE</scope>
    <source>
        <tissue evidence="10">Whole organism</tissue>
    </source>
</reference>